<dbReference type="GO" id="GO:0005829">
    <property type="term" value="C:cytosol"/>
    <property type="evidence" value="ECO:0007669"/>
    <property type="project" value="TreeGrafter"/>
</dbReference>
<dbReference type="Pfam" id="PF02527">
    <property type="entry name" value="GidB"/>
    <property type="match status" value="1"/>
</dbReference>
<evidence type="ECO:0000256" key="2">
    <source>
        <dbReference type="ARBA" id="ARBA00022552"/>
    </source>
</evidence>
<keyword evidence="2" id="KW-0698">rRNA processing</keyword>
<keyword evidence="1" id="KW-0963">Cytoplasm</keyword>
<proteinExistence type="inferred from homology"/>
<dbReference type="NCBIfam" id="TIGR00138">
    <property type="entry name" value="rsmG_gidB"/>
    <property type="match status" value="1"/>
</dbReference>
<evidence type="ECO:0000313" key="4">
    <source>
        <dbReference type="EMBL" id="CBH75486.1"/>
    </source>
</evidence>
<name>E6PG98_9ZZZZ</name>
<organism evidence="4">
    <name type="scientific">mine drainage metagenome</name>
    <dbReference type="NCBI Taxonomy" id="410659"/>
    <lineage>
        <taxon>unclassified sequences</taxon>
        <taxon>metagenomes</taxon>
        <taxon>ecological metagenomes</taxon>
    </lineage>
</organism>
<dbReference type="GO" id="GO:0070043">
    <property type="term" value="F:rRNA (guanine-N7-)-methyltransferase activity"/>
    <property type="evidence" value="ECO:0007669"/>
    <property type="project" value="TreeGrafter"/>
</dbReference>
<evidence type="ECO:0000256" key="3">
    <source>
        <dbReference type="ARBA" id="ARBA00022679"/>
    </source>
</evidence>
<keyword evidence="4" id="KW-0489">Methyltransferase</keyword>
<dbReference type="SUPFAM" id="SSF53335">
    <property type="entry name" value="S-adenosyl-L-methionine-dependent methyltransferases"/>
    <property type="match status" value="1"/>
</dbReference>
<keyword evidence="3 4" id="KW-0808">Transferase</keyword>
<dbReference type="AlphaFoldDB" id="E6PG98"/>
<dbReference type="PANTHER" id="PTHR31760">
    <property type="entry name" value="S-ADENOSYL-L-METHIONINE-DEPENDENT METHYLTRANSFERASES SUPERFAMILY PROTEIN"/>
    <property type="match status" value="1"/>
</dbReference>
<gene>
    <name evidence="4" type="ORF">CARN1_2657</name>
</gene>
<dbReference type="EMBL" id="CABL01000010">
    <property type="protein sequence ID" value="CBH75486.1"/>
    <property type="molecule type" value="Genomic_DNA"/>
</dbReference>
<sequence>MSEREELDGLLAAAGVAEAYRERLSAFGASLLEANRRFNLTGAKSPAALAPHILDALTLLPEIEGRTLDVGSGGGFPGIPLLLAGATVDFLESNAKKCGFLREQIAAFGLEAEVYCGRAEVLGRDTNLRERYDRAVARALSSATTVAEYLIPFLRVGGVALMPRGRAEEGEEAAIADASLVLGAEPLDDIRLEGERRIVRLIKRKPTSDRFPRRTGIPTSKPLCR</sequence>
<dbReference type="PANTHER" id="PTHR31760:SF0">
    <property type="entry name" value="S-ADENOSYL-L-METHIONINE-DEPENDENT METHYLTRANSFERASES SUPERFAMILY PROTEIN"/>
    <property type="match status" value="1"/>
</dbReference>
<reference evidence="4" key="1">
    <citation type="submission" date="2009-10" db="EMBL/GenBank/DDBJ databases">
        <title>Diversity of trophic interactions inside an arsenic-rich microbial ecosystem.</title>
        <authorList>
            <person name="Bertin P.N."/>
            <person name="Heinrich-Salmeron A."/>
            <person name="Pelletier E."/>
            <person name="Goulhen-Chollet F."/>
            <person name="Arsene-Ploetze F."/>
            <person name="Gallien S."/>
            <person name="Calteau A."/>
            <person name="Vallenet D."/>
            <person name="Casiot C."/>
            <person name="Chane-Woon-Ming B."/>
            <person name="Giloteaux L."/>
            <person name="Barakat M."/>
            <person name="Bonnefoy V."/>
            <person name="Bruneel O."/>
            <person name="Chandler M."/>
            <person name="Cleiss J."/>
            <person name="Duran R."/>
            <person name="Elbaz-Poulichet F."/>
            <person name="Fonknechten N."/>
            <person name="Lauga B."/>
            <person name="Mornico D."/>
            <person name="Ortet P."/>
            <person name="Schaeffer C."/>
            <person name="Siguier P."/>
            <person name="Alexander Thil Smith A."/>
            <person name="Van Dorsselaer A."/>
            <person name="Weissenbach J."/>
            <person name="Medigue C."/>
            <person name="Le Paslier D."/>
        </authorList>
    </citation>
    <scope>NUCLEOTIDE SEQUENCE</scope>
</reference>
<dbReference type="HAMAP" id="MF_00074">
    <property type="entry name" value="16SrRNA_methyltr_G"/>
    <property type="match status" value="1"/>
</dbReference>
<protein>
    <submittedName>
        <fullName evidence="4">Methyltransferase GidB</fullName>
    </submittedName>
</protein>
<evidence type="ECO:0000256" key="1">
    <source>
        <dbReference type="ARBA" id="ARBA00022490"/>
    </source>
</evidence>
<dbReference type="InterPro" id="IPR003682">
    <property type="entry name" value="rRNA_ssu_MeTfrase_G"/>
</dbReference>
<comment type="caution">
    <text evidence="4">The sequence shown here is derived from an EMBL/GenBank/DDBJ whole genome shotgun (WGS) entry which is preliminary data.</text>
</comment>
<dbReference type="PIRSF" id="PIRSF003078">
    <property type="entry name" value="GidB"/>
    <property type="match status" value="1"/>
</dbReference>
<dbReference type="InterPro" id="IPR029063">
    <property type="entry name" value="SAM-dependent_MTases_sf"/>
</dbReference>
<accession>E6PG98</accession>
<dbReference type="Gene3D" id="3.40.50.150">
    <property type="entry name" value="Vaccinia Virus protein VP39"/>
    <property type="match status" value="1"/>
</dbReference>